<proteinExistence type="predicted"/>
<evidence type="ECO:0000259" key="2">
    <source>
        <dbReference type="Pfam" id="PF14062"/>
    </source>
</evidence>
<feature type="region of interest" description="Disordered" evidence="1">
    <location>
        <begin position="1"/>
        <end position="25"/>
    </location>
</feature>
<gene>
    <name evidence="3" type="ordered locus">Ndas_2746</name>
</gene>
<dbReference type="HOGENOM" id="CLU_092809_0_0_11"/>
<dbReference type="EMBL" id="CP002040">
    <property type="protein sequence ID" value="ADH68159.1"/>
    <property type="molecule type" value="Genomic_DNA"/>
</dbReference>
<name>D7AZN8_NOCDD</name>
<dbReference type="AlphaFoldDB" id="D7AZN8"/>
<organism evidence="3 4">
    <name type="scientific">Nocardiopsis dassonvillei (strain ATCC 23218 / DSM 43111 / CIP 107115 / JCM 7437 / KCTC 9190 / NBRC 14626 / NCTC 10488 / NRRL B-5397 / IMRU 509)</name>
    <name type="common">Actinomadura dassonvillei</name>
    <dbReference type="NCBI Taxonomy" id="446468"/>
    <lineage>
        <taxon>Bacteria</taxon>
        <taxon>Bacillati</taxon>
        <taxon>Actinomycetota</taxon>
        <taxon>Actinomycetes</taxon>
        <taxon>Streptosporangiales</taxon>
        <taxon>Nocardiopsidaceae</taxon>
        <taxon>Nocardiopsis</taxon>
    </lineage>
</organism>
<feature type="region of interest" description="Disordered" evidence="1">
    <location>
        <begin position="116"/>
        <end position="152"/>
    </location>
</feature>
<dbReference type="eggNOG" id="ENOG5032XD0">
    <property type="taxonomic scope" value="Bacteria"/>
</dbReference>
<dbReference type="Proteomes" id="UP000002219">
    <property type="component" value="Chromosome 1"/>
</dbReference>
<dbReference type="InterPro" id="IPR025349">
    <property type="entry name" value="DUF4253"/>
</dbReference>
<accession>D7AZN8</accession>
<feature type="domain" description="DUF4253" evidence="2">
    <location>
        <begin position="170"/>
        <end position="279"/>
    </location>
</feature>
<reference evidence="3 4" key="1">
    <citation type="journal article" date="2010" name="Stand. Genomic Sci.">
        <title>Complete genome sequence of Nocardiopsis dassonvillei type strain (IMRU 509).</title>
        <authorList>
            <person name="Sun H."/>
            <person name="Lapidus A."/>
            <person name="Nolan M."/>
            <person name="Lucas S."/>
            <person name="Del Rio T.G."/>
            <person name="Tice H."/>
            <person name="Cheng J.F."/>
            <person name="Tapia R."/>
            <person name="Han C."/>
            <person name="Goodwin L."/>
            <person name="Pitluck S."/>
            <person name="Pagani I."/>
            <person name="Ivanova N."/>
            <person name="Mavromatis K."/>
            <person name="Mikhailova N."/>
            <person name="Pati A."/>
            <person name="Chen A."/>
            <person name="Palaniappan K."/>
            <person name="Land M."/>
            <person name="Hauser L."/>
            <person name="Chang Y.J."/>
            <person name="Jeffries C.D."/>
            <person name="Djao O.D."/>
            <person name="Rohde M."/>
            <person name="Sikorski J."/>
            <person name="Goker M."/>
            <person name="Woyke T."/>
            <person name="Bristow J."/>
            <person name="Eisen J.A."/>
            <person name="Markowitz V."/>
            <person name="Hugenholtz P."/>
            <person name="Kyrpides N.C."/>
            <person name="Klenk H.P."/>
        </authorList>
    </citation>
    <scope>NUCLEOTIDE SEQUENCE [LARGE SCALE GENOMIC DNA]</scope>
    <source>
        <strain evidence="4">ATCC 23218 / DSM 43111 / CIP 107115 / JCM 7437 / KCTC 9190 / NBRC 14626 / NCTC 10488 / NRRL B-5397 / IMRU 509</strain>
    </source>
</reference>
<dbReference type="KEGG" id="nda:Ndas_2746"/>
<feature type="compositionally biased region" description="Basic and acidic residues" evidence="1">
    <location>
        <begin position="14"/>
        <end position="23"/>
    </location>
</feature>
<dbReference type="Pfam" id="PF14062">
    <property type="entry name" value="DUF4253"/>
    <property type="match status" value="1"/>
</dbReference>
<evidence type="ECO:0000313" key="3">
    <source>
        <dbReference type="EMBL" id="ADH68159.1"/>
    </source>
</evidence>
<evidence type="ECO:0000313" key="4">
    <source>
        <dbReference type="Proteomes" id="UP000002219"/>
    </source>
</evidence>
<sequence length="279" mass="30141">MGTPTPPRTVTGDAYDRGMDDPQKTLSVQLPPGHTVSSEDGTPLLWLSHDSAPAGLWSELLAEHHRSGLWPLLLEGMYGDPVRPWESQELFPGWISSPGDHDPAELLARWWRQHASGEEADPGNDPRSTTAPYGASWPGPAPAADVPEGAPERTAAECAELLVEHVPGMRMGLVPAASGAEAIAASGWAGPLNYDNDTAVFAAVVADWERRFGVRVLGMGFASLTLAVGAPPTDSGQALRVAAEHFAFCPDNLWQGSHRDLRAYAEILVDRPVWQFWWD</sequence>
<keyword evidence="4" id="KW-1185">Reference proteome</keyword>
<protein>
    <recommendedName>
        <fullName evidence="2">DUF4253 domain-containing protein</fullName>
    </recommendedName>
</protein>
<evidence type="ECO:0000256" key="1">
    <source>
        <dbReference type="SAM" id="MobiDB-lite"/>
    </source>
</evidence>
<dbReference type="STRING" id="446468.Ndas_2746"/>